<dbReference type="EMBL" id="AP026560">
    <property type="protein sequence ID" value="BDP43166.1"/>
    <property type="molecule type" value="Genomic_DNA"/>
</dbReference>
<evidence type="ECO:0008006" key="3">
    <source>
        <dbReference type="Google" id="ProtNLM"/>
    </source>
</evidence>
<gene>
    <name evidence="1" type="ORF">DAETH_31350</name>
</gene>
<dbReference type="Proteomes" id="UP001064971">
    <property type="component" value="Chromosome"/>
</dbReference>
<sequence>MTDQLTKLIPVRSNSEIPENMTTEEAAQFWETHTATRELIEESRNDPEGLALLNEIAPRQRPRQPRQPKATHVTTLRLDEDMEKRLKHVAALKRVPYQTLLKQFVGERLYEEEKRLGVV</sequence>
<accession>A0ABM8AH91</accession>
<dbReference type="RefSeq" id="WP_264775827.1">
    <property type="nucleotide sequence ID" value="NZ_AP026560.1"/>
</dbReference>
<evidence type="ECO:0000313" key="2">
    <source>
        <dbReference type="Proteomes" id="UP001064971"/>
    </source>
</evidence>
<name>A0ABM8AH91_9DEIO</name>
<keyword evidence="2" id="KW-1185">Reference proteome</keyword>
<proteinExistence type="predicted"/>
<evidence type="ECO:0000313" key="1">
    <source>
        <dbReference type="EMBL" id="BDP43166.1"/>
    </source>
</evidence>
<organism evidence="1 2">
    <name type="scientific">Deinococcus aetherius</name>
    <dbReference type="NCBI Taxonomy" id="200252"/>
    <lineage>
        <taxon>Bacteria</taxon>
        <taxon>Thermotogati</taxon>
        <taxon>Deinococcota</taxon>
        <taxon>Deinococci</taxon>
        <taxon>Deinococcales</taxon>
        <taxon>Deinococcaceae</taxon>
        <taxon>Deinococcus</taxon>
    </lineage>
</organism>
<protein>
    <recommendedName>
        <fullName evidence="3">Antitoxin</fullName>
    </recommendedName>
</protein>
<reference evidence="1" key="1">
    <citation type="submission" date="2022-07" db="EMBL/GenBank/DDBJ databases">
        <title>Complete Genome Sequence of the Radioresistant Bacterium Deinococcus aetherius ST0316, Isolated from the Air Dust collected in Lower Stratosphere above Japan.</title>
        <authorList>
            <person name="Satoh K."/>
            <person name="Hagiwara K."/>
            <person name="Katsumata K."/>
            <person name="Kubo A."/>
            <person name="Yokobori S."/>
            <person name="Yamagishi A."/>
            <person name="Oono Y."/>
            <person name="Narumi I."/>
        </authorList>
    </citation>
    <scope>NUCLEOTIDE SEQUENCE</scope>
    <source>
        <strain evidence="1">ST0316</strain>
    </source>
</reference>